<dbReference type="RefSeq" id="WP_206605443.1">
    <property type="nucleotide sequence ID" value="NZ_FYDG01000001.1"/>
</dbReference>
<dbReference type="Pfam" id="PF03150">
    <property type="entry name" value="CCP_MauG"/>
    <property type="match status" value="1"/>
</dbReference>
<dbReference type="GO" id="GO:0020037">
    <property type="term" value="F:heme binding"/>
    <property type="evidence" value="ECO:0007669"/>
    <property type="project" value="InterPro"/>
</dbReference>
<feature type="binding site" description="axial binding residue" evidence="9">
    <location>
        <position position="209"/>
    </location>
    <ligand>
        <name>heme c</name>
        <dbReference type="ChEBI" id="CHEBI:61717"/>
        <label>2</label>
    </ligand>
    <ligandPart>
        <name>Fe</name>
        <dbReference type="ChEBI" id="CHEBI:18248"/>
    </ligandPart>
</feature>
<evidence type="ECO:0000256" key="4">
    <source>
        <dbReference type="ARBA" id="ARBA00022729"/>
    </source>
</evidence>
<dbReference type="Gene3D" id="1.10.760.10">
    <property type="entry name" value="Cytochrome c-like domain"/>
    <property type="match status" value="2"/>
</dbReference>
<dbReference type="InterPro" id="IPR026259">
    <property type="entry name" value="MauG/Cytc_peroxidase"/>
</dbReference>
<keyword evidence="2 8" id="KW-0349">Heme</keyword>
<feature type="binding site" description="covalent" evidence="8">
    <location>
        <position position="208"/>
    </location>
    <ligand>
        <name>heme c</name>
        <dbReference type="ChEBI" id="CHEBI:61717"/>
        <label>2</label>
    </ligand>
</feature>
<keyword evidence="13" id="KW-1185">Reference proteome</keyword>
<dbReference type="PANTHER" id="PTHR30600">
    <property type="entry name" value="CYTOCHROME C PEROXIDASE-RELATED"/>
    <property type="match status" value="1"/>
</dbReference>
<dbReference type="InterPro" id="IPR051395">
    <property type="entry name" value="Cytochrome_c_Peroxidase/MauG"/>
</dbReference>
<evidence type="ECO:0000256" key="8">
    <source>
        <dbReference type="PIRSR" id="PIRSR000294-1"/>
    </source>
</evidence>
<evidence type="ECO:0000259" key="11">
    <source>
        <dbReference type="PROSITE" id="PS51007"/>
    </source>
</evidence>
<comment type="cofactor">
    <cofactor evidence="8">
        <name>heme</name>
        <dbReference type="ChEBI" id="CHEBI:30413"/>
    </cofactor>
    <text evidence="8">Binds 2 heme groups.</text>
</comment>
<gene>
    <name evidence="12" type="ORF">SAMN06265338_101529</name>
</gene>
<feature type="binding site" description="covalent" evidence="8">
    <location>
        <position position="205"/>
    </location>
    <ligand>
        <name>heme c</name>
        <dbReference type="ChEBI" id="CHEBI:61717"/>
        <label>2</label>
    </ligand>
</feature>
<evidence type="ECO:0000256" key="3">
    <source>
        <dbReference type="ARBA" id="ARBA00022723"/>
    </source>
</evidence>
<dbReference type="GO" id="GO:0009055">
    <property type="term" value="F:electron transfer activity"/>
    <property type="evidence" value="ECO:0007669"/>
    <property type="project" value="InterPro"/>
</dbReference>
<keyword evidence="4 10" id="KW-0732">Signal</keyword>
<organism evidence="12 13">
    <name type="scientific">Rhodoblastus acidophilus</name>
    <name type="common">Rhodopseudomonas acidophila</name>
    <dbReference type="NCBI Taxonomy" id="1074"/>
    <lineage>
        <taxon>Bacteria</taxon>
        <taxon>Pseudomonadati</taxon>
        <taxon>Pseudomonadota</taxon>
        <taxon>Alphaproteobacteria</taxon>
        <taxon>Hyphomicrobiales</taxon>
        <taxon>Rhodoblastaceae</taxon>
        <taxon>Rhodoblastus</taxon>
    </lineage>
</organism>
<dbReference type="AlphaFoldDB" id="A0A212QCA3"/>
<feature type="domain" description="Cytochrome c" evidence="11">
    <location>
        <begin position="190"/>
        <end position="295"/>
    </location>
</feature>
<dbReference type="GO" id="GO:0046872">
    <property type="term" value="F:metal ion binding"/>
    <property type="evidence" value="ECO:0007669"/>
    <property type="project" value="UniProtKB-KW"/>
</dbReference>
<dbReference type="GO" id="GO:0004130">
    <property type="term" value="F:cytochrome-c peroxidase activity"/>
    <property type="evidence" value="ECO:0007669"/>
    <property type="project" value="TreeGrafter"/>
</dbReference>
<evidence type="ECO:0000256" key="7">
    <source>
        <dbReference type="ARBA" id="ARBA00023004"/>
    </source>
</evidence>
<dbReference type="GO" id="GO:0042597">
    <property type="term" value="C:periplasmic space"/>
    <property type="evidence" value="ECO:0007669"/>
    <property type="project" value="UniProtKB-SubCell"/>
</dbReference>
<dbReference type="PIRSF" id="PIRSF000294">
    <property type="entry name" value="Cytochrome-c_peroxidase"/>
    <property type="match status" value="1"/>
</dbReference>
<dbReference type="InterPro" id="IPR004852">
    <property type="entry name" value="Di-haem_cyt_c_peroxidsae"/>
</dbReference>
<keyword evidence="3 9" id="KW-0479">Metal-binding</keyword>
<evidence type="ECO:0000313" key="12">
    <source>
        <dbReference type="EMBL" id="SNB56939.1"/>
    </source>
</evidence>
<keyword evidence="6" id="KW-0560">Oxidoreductase</keyword>
<evidence type="ECO:0000256" key="2">
    <source>
        <dbReference type="ARBA" id="ARBA00022617"/>
    </source>
</evidence>
<evidence type="ECO:0000256" key="6">
    <source>
        <dbReference type="ARBA" id="ARBA00023002"/>
    </source>
</evidence>
<reference evidence="13" key="1">
    <citation type="submission" date="2017-06" db="EMBL/GenBank/DDBJ databases">
        <authorList>
            <person name="Varghese N."/>
            <person name="Submissions S."/>
        </authorList>
    </citation>
    <scope>NUCLEOTIDE SEQUENCE [LARGE SCALE GENOMIC DNA]</scope>
    <source>
        <strain evidence="13">DSM 137</strain>
    </source>
</reference>
<evidence type="ECO:0000256" key="5">
    <source>
        <dbReference type="ARBA" id="ARBA00022764"/>
    </source>
</evidence>
<evidence type="ECO:0000313" key="13">
    <source>
        <dbReference type="Proteomes" id="UP000198418"/>
    </source>
</evidence>
<dbReference type="SUPFAM" id="SSF46626">
    <property type="entry name" value="Cytochrome c"/>
    <property type="match status" value="2"/>
</dbReference>
<comment type="subcellular location">
    <subcellularLocation>
        <location evidence="1">Periplasm</location>
    </subcellularLocation>
</comment>
<feature type="binding site" description="axial binding residue" evidence="9">
    <location>
        <position position="60"/>
    </location>
    <ligand>
        <name>heme c</name>
        <dbReference type="ChEBI" id="CHEBI:61717"/>
        <label>1</label>
    </ligand>
    <ligandPart>
        <name>Fe</name>
        <dbReference type="ChEBI" id="CHEBI:18248"/>
    </ligandPart>
</feature>
<sequence length="314" mass="33050">MIAAGLARWALLGAALTAAAQGVASAADAPASPITIELGRRLFYDADLSINGTMACATCHEQHRGFADGNRTHPGALDHPGKRNVPGLQNVAQLHHFTWASRATTDLEHQAETPLLGQRPIEMGMTEAVLAPRLKASACYTKMFAAAFPEKNGEISLTTATQALASFERTLVSYEAPYDQAKRGGAPLSAEAEAGRAIFDGKGGCRVCHSGDNFTDDAFHALEPAAAGDRGLADETGRAEDSGLFRTPGLRNVALTAPYFHDGKAPTLAEALRRHGLALSEAETGALAAFLESLTDRSFLADPRFSLPDAACPL</sequence>
<evidence type="ECO:0000256" key="9">
    <source>
        <dbReference type="PIRSR" id="PIRSR000294-2"/>
    </source>
</evidence>
<dbReference type="InterPro" id="IPR009056">
    <property type="entry name" value="Cyt_c-like_dom"/>
</dbReference>
<proteinExistence type="predicted"/>
<feature type="binding site" description="covalent" evidence="8">
    <location>
        <position position="59"/>
    </location>
    <ligand>
        <name>heme c</name>
        <dbReference type="ChEBI" id="CHEBI:61717"/>
        <label>1</label>
    </ligand>
</feature>
<evidence type="ECO:0000256" key="1">
    <source>
        <dbReference type="ARBA" id="ARBA00004418"/>
    </source>
</evidence>
<dbReference type="PROSITE" id="PS51007">
    <property type="entry name" value="CYTC"/>
    <property type="match status" value="1"/>
</dbReference>
<name>A0A212QCA3_RHOAC</name>
<keyword evidence="7 9" id="KW-0408">Iron</keyword>
<keyword evidence="5" id="KW-0574">Periplasm</keyword>
<feature type="signal peptide" evidence="10">
    <location>
        <begin position="1"/>
        <end position="26"/>
    </location>
</feature>
<comment type="PTM">
    <text evidence="8">Binds 2 heme groups per subunit.</text>
</comment>
<accession>A0A212QCA3</accession>
<dbReference type="EMBL" id="FYDG01000001">
    <property type="protein sequence ID" value="SNB56939.1"/>
    <property type="molecule type" value="Genomic_DNA"/>
</dbReference>
<dbReference type="InterPro" id="IPR036909">
    <property type="entry name" value="Cyt_c-like_dom_sf"/>
</dbReference>
<feature type="chain" id="PRO_5012916852" evidence="10">
    <location>
        <begin position="27"/>
        <end position="314"/>
    </location>
</feature>
<feature type="binding site" description="covalent" evidence="8">
    <location>
        <position position="56"/>
    </location>
    <ligand>
        <name>heme c</name>
        <dbReference type="ChEBI" id="CHEBI:61717"/>
        <label>1</label>
    </ligand>
</feature>
<keyword evidence="12" id="KW-0575">Peroxidase</keyword>
<dbReference type="Proteomes" id="UP000198418">
    <property type="component" value="Unassembled WGS sequence"/>
</dbReference>
<evidence type="ECO:0000256" key="10">
    <source>
        <dbReference type="SAM" id="SignalP"/>
    </source>
</evidence>
<protein>
    <submittedName>
        <fullName evidence="12">Cytochrome c peroxidase</fullName>
    </submittedName>
</protein>